<feature type="signal peptide" evidence="2">
    <location>
        <begin position="1"/>
        <end position="20"/>
    </location>
</feature>
<feature type="chain" id="PRO_5037311401" evidence="2">
    <location>
        <begin position="21"/>
        <end position="333"/>
    </location>
</feature>
<protein>
    <submittedName>
        <fullName evidence="4">Uncharacterized protein</fullName>
    </submittedName>
</protein>
<organism evidence="3 4">
    <name type="scientific">Romanomermis culicivorax</name>
    <name type="common">Nematode worm</name>
    <dbReference type="NCBI Taxonomy" id="13658"/>
    <lineage>
        <taxon>Eukaryota</taxon>
        <taxon>Metazoa</taxon>
        <taxon>Ecdysozoa</taxon>
        <taxon>Nematoda</taxon>
        <taxon>Enoplea</taxon>
        <taxon>Dorylaimia</taxon>
        <taxon>Mermithida</taxon>
        <taxon>Mermithoidea</taxon>
        <taxon>Mermithidae</taxon>
        <taxon>Romanomermis</taxon>
    </lineage>
</organism>
<name>A0A915ICL1_ROMCU</name>
<dbReference type="AlphaFoldDB" id="A0A915ICL1"/>
<sequence length="333" mass="37988">MSGVLVTVIYIVFMCAFVECQNDTQHVGNKTTADVVVDATTRAPKIEAESNSTLTPTATSTANTEAESKNAEKSDDHEHAITNDISILQNLNTSHEATTTTTAMQEEDMLARLGEEDSETTNSTTSHVTRTAHVQTTTEDNCEEDCDEKRESVENAENVTEPSKKEEDECMAYFQELIEKHDLLRRKLKGQLAEHDIDHECHFEARAKRVFHKFYDQTFHLLPAHDAENDNGSHNDHPSLLFKRALTMKLYSQIAHVYLDALRHRNITLSRSLENLILEVVTRTKQALHGHCYDKAYMENCQDIVKKVWHPFIQSIKMESAAKHEHLARFFFE</sequence>
<accession>A0A915ICL1</accession>
<feature type="compositionally biased region" description="Low complexity" evidence="1">
    <location>
        <begin position="50"/>
        <end position="65"/>
    </location>
</feature>
<evidence type="ECO:0000313" key="3">
    <source>
        <dbReference type="Proteomes" id="UP000887565"/>
    </source>
</evidence>
<keyword evidence="2" id="KW-0732">Signal</keyword>
<feature type="region of interest" description="Disordered" evidence="1">
    <location>
        <begin position="46"/>
        <end position="78"/>
    </location>
</feature>
<feature type="compositionally biased region" description="Low complexity" evidence="1">
    <location>
        <begin position="120"/>
        <end position="139"/>
    </location>
</feature>
<dbReference type="WBParaSite" id="nRc.2.0.1.t11924-RA">
    <property type="protein sequence ID" value="nRc.2.0.1.t11924-RA"/>
    <property type="gene ID" value="nRc.2.0.1.g11924"/>
</dbReference>
<feature type="compositionally biased region" description="Basic and acidic residues" evidence="1">
    <location>
        <begin position="66"/>
        <end position="78"/>
    </location>
</feature>
<feature type="region of interest" description="Disordered" evidence="1">
    <location>
        <begin position="115"/>
        <end position="164"/>
    </location>
</feature>
<dbReference type="Proteomes" id="UP000887565">
    <property type="component" value="Unplaced"/>
</dbReference>
<evidence type="ECO:0000313" key="4">
    <source>
        <dbReference type="WBParaSite" id="nRc.2.0.1.t11924-RA"/>
    </source>
</evidence>
<keyword evidence="3" id="KW-1185">Reference proteome</keyword>
<evidence type="ECO:0000256" key="2">
    <source>
        <dbReference type="SAM" id="SignalP"/>
    </source>
</evidence>
<evidence type="ECO:0000256" key="1">
    <source>
        <dbReference type="SAM" id="MobiDB-lite"/>
    </source>
</evidence>
<reference evidence="4" key="1">
    <citation type="submission" date="2022-11" db="UniProtKB">
        <authorList>
            <consortium name="WormBaseParasite"/>
        </authorList>
    </citation>
    <scope>IDENTIFICATION</scope>
</reference>
<proteinExistence type="predicted"/>